<sequence>MSTETNKPLWGCPWHGVIRREFVTPPPGISGDQYLSSQQTMMLPSGAEMPWPQSSDIYTSNIAHHGTVFMQRLPGAAQSTETSDEQAADGMDWRNYALVSGGFQSEVHGKRLGNLAWFYWDATMGWPWKLNLSVRRIDSINAFDCETYDLTVSADPSGFVLKPWPGFDKTVRLSAEQTAEFSRVGWQNSGLRYCIVDAVADGSKIIIGVYNALNRSLRERSDSMTVNDVTALGFWLLEVAGSPFAGGLDFDLQATELATRTACLGSVNYTPMPTGSVTVNVYSPNDLQGFRIDSPPGPYPEPSSTPLPIVSRSFSTTEEIGVETRRLLGKVVGYWFDDQGEPAPVVINRVATRERSSSYSEQIVDNSLVMVIDSEGATTYEGSADGEATRTVVEINIDQIEVSWAGHALVEQCTHTRTVQYDWHYQAKDGYFPPPSAAGALTVTYTVEMDSPAGHSQEGPTTQQLGSASAPNGLPAAASDSSAAAYECSLDSFPTLMRWCDKAFGVVCRANSSEIGVSRVLTPGGKKGAAGTHPVTNKYGAYQPVTGEVLIAERNPVRFT</sequence>
<proteinExistence type="predicted"/>
<evidence type="ECO:0000256" key="1">
    <source>
        <dbReference type="SAM" id="MobiDB-lite"/>
    </source>
</evidence>
<evidence type="ECO:0000313" key="2">
    <source>
        <dbReference type="EMBL" id="ROZ88479.1"/>
    </source>
</evidence>
<feature type="region of interest" description="Disordered" evidence="1">
    <location>
        <begin position="450"/>
        <end position="476"/>
    </location>
</feature>
<protein>
    <recommendedName>
        <fullName evidence="4">Tip attachment protein J domain-containing protein</fullName>
    </recommendedName>
</protein>
<evidence type="ECO:0008006" key="4">
    <source>
        <dbReference type="Google" id="ProtNLM"/>
    </source>
</evidence>
<organism evidence="2 3">
    <name type="scientific">Pseudomonas neustonica</name>
    <dbReference type="NCBI Taxonomy" id="2487346"/>
    <lineage>
        <taxon>Bacteria</taxon>
        <taxon>Pseudomonadati</taxon>
        <taxon>Pseudomonadota</taxon>
        <taxon>Gammaproteobacteria</taxon>
        <taxon>Pseudomonadales</taxon>
        <taxon>Pseudomonadaceae</taxon>
        <taxon>Pseudomonas</taxon>
    </lineage>
</organism>
<reference evidence="2 3" key="1">
    <citation type="submission" date="2018-11" db="EMBL/GenBank/DDBJ databases">
        <authorList>
            <person name="Jang G.I."/>
            <person name="Hwang C.Y."/>
        </authorList>
    </citation>
    <scope>NUCLEOTIDE SEQUENCE [LARGE SCALE GENOMIC DNA]</scope>
    <source>
        <strain evidence="2 3">SSM26</strain>
    </source>
</reference>
<dbReference type="Proteomes" id="UP000275199">
    <property type="component" value="Unassembled WGS sequence"/>
</dbReference>
<gene>
    <name evidence="2" type="ORF">EF096_01960</name>
</gene>
<dbReference type="EMBL" id="RKKU01000001">
    <property type="protein sequence ID" value="ROZ88479.1"/>
    <property type="molecule type" value="Genomic_DNA"/>
</dbReference>
<accession>A0ABX9XN83</accession>
<comment type="caution">
    <text evidence="2">The sequence shown here is derived from an EMBL/GenBank/DDBJ whole genome shotgun (WGS) entry which is preliminary data.</text>
</comment>
<evidence type="ECO:0000313" key="3">
    <source>
        <dbReference type="Proteomes" id="UP000275199"/>
    </source>
</evidence>
<name>A0ABX9XN83_9PSED</name>
<keyword evidence="3" id="KW-1185">Reference proteome</keyword>
<dbReference type="RefSeq" id="WP_123887917.1">
    <property type="nucleotide sequence ID" value="NZ_RKKU01000001.1"/>
</dbReference>
<feature type="compositionally biased region" description="Polar residues" evidence="1">
    <location>
        <begin position="458"/>
        <end position="470"/>
    </location>
</feature>